<dbReference type="SUPFAM" id="SSF144091">
    <property type="entry name" value="Rhomboid-like"/>
    <property type="match status" value="1"/>
</dbReference>
<feature type="transmembrane region" description="Helical" evidence="8">
    <location>
        <begin position="93"/>
        <end position="112"/>
    </location>
</feature>
<dbReference type="EMBL" id="DXAY01000103">
    <property type="protein sequence ID" value="HIZ74452.1"/>
    <property type="molecule type" value="Genomic_DNA"/>
</dbReference>
<evidence type="ECO:0000256" key="7">
    <source>
        <dbReference type="ARBA" id="ARBA00023136"/>
    </source>
</evidence>
<evidence type="ECO:0000256" key="2">
    <source>
        <dbReference type="ARBA" id="ARBA00022670"/>
    </source>
</evidence>
<dbReference type="AlphaFoldDB" id="A0A9D2K1G4"/>
<dbReference type="Gene3D" id="1.20.1540.10">
    <property type="entry name" value="Rhomboid-like"/>
    <property type="match status" value="1"/>
</dbReference>
<protein>
    <submittedName>
        <fullName evidence="10">Rhomboid family intramembrane serine protease</fullName>
    </submittedName>
</protein>
<dbReference type="GO" id="GO:0004252">
    <property type="term" value="F:serine-type endopeptidase activity"/>
    <property type="evidence" value="ECO:0007669"/>
    <property type="project" value="InterPro"/>
</dbReference>
<evidence type="ECO:0000256" key="1">
    <source>
        <dbReference type="ARBA" id="ARBA00004141"/>
    </source>
</evidence>
<keyword evidence="4" id="KW-0378">Hydrolase</keyword>
<keyword evidence="7 8" id="KW-0472">Membrane</keyword>
<sequence length="207" mass="22537">MRNKPEAVCAAGLIIVNSAVFLILSMFGNTEDAYFMLQHGAMYGPSVTEAHEFYRLVTCLFLHFGIQHLLNNMVMLGALGWNLEKEIGKIKFLLIYFLSGIGGNLCSLLWDIKRGEQVVSAGASGAIFGLMGALLYIVIANRGRLGRLSGRGMLILVALSLYFGLTSSGVDNFAHIGGLICGFLFSVLLYRRKKGAGSSRDTYYGGY</sequence>
<feature type="transmembrane region" description="Helical" evidence="8">
    <location>
        <begin position="7"/>
        <end position="27"/>
    </location>
</feature>
<dbReference type="GO" id="GO:0016020">
    <property type="term" value="C:membrane"/>
    <property type="evidence" value="ECO:0007669"/>
    <property type="project" value="UniProtKB-SubCell"/>
</dbReference>
<reference evidence="10" key="2">
    <citation type="submission" date="2021-04" db="EMBL/GenBank/DDBJ databases">
        <authorList>
            <person name="Gilroy R."/>
        </authorList>
    </citation>
    <scope>NUCLEOTIDE SEQUENCE</scope>
    <source>
        <strain evidence="10">CHK196-3914</strain>
    </source>
</reference>
<evidence type="ECO:0000259" key="9">
    <source>
        <dbReference type="Pfam" id="PF01694"/>
    </source>
</evidence>
<dbReference type="PANTHER" id="PTHR22936">
    <property type="entry name" value="RHOMBOID-RELATED"/>
    <property type="match status" value="1"/>
</dbReference>
<feature type="domain" description="Peptidase S54 rhomboid" evidence="9">
    <location>
        <begin position="51"/>
        <end position="191"/>
    </location>
</feature>
<dbReference type="Proteomes" id="UP000824116">
    <property type="component" value="Unassembled WGS sequence"/>
</dbReference>
<keyword evidence="5" id="KW-0720">Serine protease</keyword>
<evidence type="ECO:0000256" key="5">
    <source>
        <dbReference type="ARBA" id="ARBA00022825"/>
    </source>
</evidence>
<name>A0A9D2K1G4_9FIRM</name>
<feature type="transmembrane region" description="Helical" evidence="8">
    <location>
        <begin position="151"/>
        <end position="167"/>
    </location>
</feature>
<keyword evidence="6 8" id="KW-1133">Transmembrane helix</keyword>
<evidence type="ECO:0000313" key="10">
    <source>
        <dbReference type="EMBL" id="HIZ74452.1"/>
    </source>
</evidence>
<proteinExistence type="predicted"/>
<feature type="transmembrane region" description="Helical" evidence="8">
    <location>
        <begin position="173"/>
        <end position="190"/>
    </location>
</feature>
<keyword evidence="2 10" id="KW-0645">Protease</keyword>
<dbReference type="InterPro" id="IPR022764">
    <property type="entry name" value="Peptidase_S54_rhomboid_dom"/>
</dbReference>
<reference evidence="10" key="1">
    <citation type="journal article" date="2021" name="PeerJ">
        <title>Extensive microbial diversity within the chicken gut microbiome revealed by metagenomics and culture.</title>
        <authorList>
            <person name="Gilroy R."/>
            <person name="Ravi A."/>
            <person name="Getino M."/>
            <person name="Pursley I."/>
            <person name="Horton D.L."/>
            <person name="Alikhan N.F."/>
            <person name="Baker D."/>
            <person name="Gharbi K."/>
            <person name="Hall N."/>
            <person name="Watson M."/>
            <person name="Adriaenssens E.M."/>
            <person name="Foster-Nyarko E."/>
            <person name="Jarju S."/>
            <person name="Secka A."/>
            <person name="Antonio M."/>
            <person name="Oren A."/>
            <person name="Chaudhuri R.R."/>
            <person name="La Ragione R."/>
            <person name="Hildebrand F."/>
            <person name="Pallen M.J."/>
        </authorList>
    </citation>
    <scope>NUCLEOTIDE SEQUENCE</scope>
    <source>
        <strain evidence="10">CHK196-3914</strain>
    </source>
</reference>
<comment type="caution">
    <text evidence="10">The sequence shown here is derived from an EMBL/GenBank/DDBJ whole genome shotgun (WGS) entry which is preliminary data.</text>
</comment>
<evidence type="ECO:0000256" key="3">
    <source>
        <dbReference type="ARBA" id="ARBA00022692"/>
    </source>
</evidence>
<dbReference type="InterPro" id="IPR002610">
    <property type="entry name" value="Peptidase_S54_rhomboid-like"/>
</dbReference>
<dbReference type="PANTHER" id="PTHR22936:SF69">
    <property type="entry name" value="RHOMBOID-LIKE PROTEIN"/>
    <property type="match status" value="1"/>
</dbReference>
<dbReference type="InterPro" id="IPR035952">
    <property type="entry name" value="Rhomboid-like_sf"/>
</dbReference>
<evidence type="ECO:0000256" key="8">
    <source>
        <dbReference type="SAM" id="Phobius"/>
    </source>
</evidence>
<gene>
    <name evidence="10" type="ORF">H9723_04310</name>
</gene>
<evidence type="ECO:0000313" key="11">
    <source>
        <dbReference type="Proteomes" id="UP000824116"/>
    </source>
</evidence>
<feature type="transmembrane region" description="Helical" evidence="8">
    <location>
        <begin position="53"/>
        <end position="81"/>
    </location>
</feature>
<keyword evidence="3 8" id="KW-0812">Transmembrane</keyword>
<dbReference type="GO" id="GO:0006508">
    <property type="term" value="P:proteolysis"/>
    <property type="evidence" value="ECO:0007669"/>
    <property type="project" value="UniProtKB-KW"/>
</dbReference>
<accession>A0A9D2K1G4</accession>
<comment type="subcellular location">
    <subcellularLocation>
        <location evidence="1">Membrane</location>
        <topology evidence="1">Multi-pass membrane protein</topology>
    </subcellularLocation>
</comment>
<organism evidence="10 11">
    <name type="scientific">Candidatus Mediterraneibacter stercoravium</name>
    <dbReference type="NCBI Taxonomy" id="2838685"/>
    <lineage>
        <taxon>Bacteria</taxon>
        <taxon>Bacillati</taxon>
        <taxon>Bacillota</taxon>
        <taxon>Clostridia</taxon>
        <taxon>Lachnospirales</taxon>
        <taxon>Lachnospiraceae</taxon>
        <taxon>Mediterraneibacter</taxon>
    </lineage>
</organism>
<dbReference type="Pfam" id="PF01694">
    <property type="entry name" value="Rhomboid"/>
    <property type="match status" value="1"/>
</dbReference>
<feature type="transmembrane region" description="Helical" evidence="8">
    <location>
        <begin position="118"/>
        <end position="139"/>
    </location>
</feature>
<evidence type="ECO:0000256" key="6">
    <source>
        <dbReference type="ARBA" id="ARBA00022989"/>
    </source>
</evidence>
<evidence type="ECO:0000256" key="4">
    <source>
        <dbReference type="ARBA" id="ARBA00022801"/>
    </source>
</evidence>